<evidence type="ECO:0000259" key="7">
    <source>
        <dbReference type="Pfam" id="PF09335"/>
    </source>
</evidence>
<dbReference type="STRING" id="1121393.SAMN02745216_02766"/>
<keyword evidence="5 6" id="KW-0472">Membrane</keyword>
<keyword evidence="2 6" id="KW-1003">Cell membrane</keyword>
<dbReference type="AlphaFoldDB" id="A0A1M6PA30"/>
<evidence type="ECO:0000313" key="9">
    <source>
        <dbReference type="Proteomes" id="UP000183994"/>
    </source>
</evidence>
<protein>
    <recommendedName>
        <fullName evidence="6">TVP38/TMEM64 family membrane protein</fullName>
    </recommendedName>
</protein>
<dbReference type="Proteomes" id="UP000183994">
    <property type="component" value="Unassembled WGS sequence"/>
</dbReference>
<evidence type="ECO:0000256" key="3">
    <source>
        <dbReference type="ARBA" id="ARBA00022692"/>
    </source>
</evidence>
<dbReference type="PANTHER" id="PTHR12677">
    <property type="entry name" value="GOLGI APPARATUS MEMBRANE PROTEIN TVP38-RELATED"/>
    <property type="match status" value="1"/>
</dbReference>
<evidence type="ECO:0000256" key="4">
    <source>
        <dbReference type="ARBA" id="ARBA00022989"/>
    </source>
</evidence>
<keyword evidence="3 6" id="KW-0812">Transmembrane</keyword>
<dbReference type="RefSeq" id="WP_083611023.1">
    <property type="nucleotide sequence ID" value="NZ_FQZU01000017.1"/>
</dbReference>
<gene>
    <name evidence="8" type="ORF">SAMN02745216_02766</name>
</gene>
<evidence type="ECO:0000256" key="5">
    <source>
        <dbReference type="ARBA" id="ARBA00023136"/>
    </source>
</evidence>
<organism evidence="8 9">
    <name type="scientific">Desulfatibacillum alkenivorans DSM 16219</name>
    <dbReference type="NCBI Taxonomy" id="1121393"/>
    <lineage>
        <taxon>Bacteria</taxon>
        <taxon>Pseudomonadati</taxon>
        <taxon>Thermodesulfobacteriota</taxon>
        <taxon>Desulfobacteria</taxon>
        <taxon>Desulfobacterales</taxon>
        <taxon>Desulfatibacillaceae</taxon>
        <taxon>Desulfatibacillum</taxon>
    </lineage>
</organism>
<dbReference type="InterPro" id="IPR015414">
    <property type="entry name" value="TMEM64"/>
</dbReference>
<sequence>METPTPKIRTRIAVAALVLLGIGAALELYYGGLGARLGRLAELMREKESMSMFMESLGPSAPLYFIAIQAAQVVLAPIPGEATGFVGGYLFGIFPGFIFATMGLTIGSVINFFLGRFFGRKYLKFFISEKSLEKFRDLLRRQGVVVGFLLFLIPGFPKDVLCLIVGLGSMPLAVFLVISTLGRMPGTLLLAIQGASVYEAHYTLFAIVAGVTVLIGAGAALNKQRIYTFLERFK</sequence>
<evidence type="ECO:0000256" key="2">
    <source>
        <dbReference type="ARBA" id="ARBA00022475"/>
    </source>
</evidence>
<keyword evidence="9" id="KW-1185">Reference proteome</keyword>
<accession>A0A1M6PA30</accession>
<comment type="subcellular location">
    <subcellularLocation>
        <location evidence="1 6">Cell membrane</location>
        <topology evidence="1 6">Multi-pass membrane protein</topology>
    </subcellularLocation>
</comment>
<feature type="transmembrane region" description="Helical" evidence="6">
    <location>
        <begin position="12"/>
        <end position="35"/>
    </location>
</feature>
<name>A0A1M6PA30_9BACT</name>
<keyword evidence="4 6" id="KW-1133">Transmembrane helix</keyword>
<evidence type="ECO:0000256" key="6">
    <source>
        <dbReference type="RuleBase" id="RU366058"/>
    </source>
</evidence>
<comment type="caution">
    <text evidence="6">Lacks conserved residue(s) required for the propagation of feature annotation.</text>
</comment>
<feature type="domain" description="VTT" evidence="7">
    <location>
        <begin position="78"/>
        <end position="195"/>
    </location>
</feature>
<proteinExistence type="inferred from homology"/>
<dbReference type="PANTHER" id="PTHR12677:SF59">
    <property type="entry name" value="GOLGI APPARATUS MEMBRANE PROTEIN TVP38-RELATED"/>
    <property type="match status" value="1"/>
</dbReference>
<dbReference type="InterPro" id="IPR032816">
    <property type="entry name" value="VTT_dom"/>
</dbReference>
<evidence type="ECO:0000313" key="8">
    <source>
        <dbReference type="EMBL" id="SHK04730.1"/>
    </source>
</evidence>
<feature type="transmembrane region" description="Helical" evidence="6">
    <location>
        <begin position="163"/>
        <end position="181"/>
    </location>
</feature>
<feature type="transmembrane region" description="Helical" evidence="6">
    <location>
        <begin position="202"/>
        <end position="221"/>
    </location>
</feature>
<reference evidence="9" key="1">
    <citation type="submission" date="2016-11" db="EMBL/GenBank/DDBJ databases">
        <authorList>
            <person name="Varghese N."/>
            <person name="Submissions S."/>
        </authorList>
    </citation>
    <scope>NUCLEOTIDE SEQUENCE [LARGE SCALE GENOMIC DNA]</scope>
    <source>
        <strain evidence="9">DSM 16219</strain>
    </source>
</reference>
<dbReference type="Pfam" id="PF09335">
    <property type="entry name" value="VTT_dom"/>
    <property type="match status" value="1"/>
</dbReference>
<dbReference type="EMBL" id="FQZU01000017">
    <property type="protein sequence ID" value="SHK04730.1"/>
    <property type="molecule type" value="Genomic_DNA"/>
</dbReference>
<evidence type="ECO:0000256" key="1">
    <source>
        <dbReference type="ARBA" id="ARBA00004651"/>
    </source>
</evidence>
<comment type="similarity">
    <text evidence="6">Belongs to the TVP38/TMEM64 family.</text>
</comment>
<dbReference type="GO" id="GO:0005886">
    <property type="term" value="C:plasma membrane"/>
    <property type="evidence" value="ECO:0007669"/>
    <property type="project" value="UniProtKB-SubCell"/>
</dbReference>
<dbReference type="OrthoDB" id="9812980at2"/>
<feature type="transmembrane region" description="Helical" evidence="6">
    <location>
        <begin position="90"/>
        <end position="118"/>
    </location>
</feature>